<dbReference type="InterPro" id="IPR003837">
    <property type="entry name" value="GatC"/>
</dbReference>
<dbReference type="RefSeq" id="WP_089610946.1">
    <property type="nucleotide sequence ID" value="NZ_CP022121.1"/>
</dbReference>
<evidence type="ECO:0000256" key="6">
    <source>
        <dbReference type="HAMAP-Rule" id="MF_00122"/>
    </source>
</evidence>
<evidence type="ECO:0000256" key="1">
    <source>
        <dbReference type="ARBA" id="ARBA00010757"/>
    </source>
</evidence>
<sequence>MITIKDVEHVALLARLELSQEEKEMYTEQLNLILNHIDKLEELDTENVPPTAHVLSLQNVLREDEVYPSLERAAVLENGPNTEKGQFKVPRIV</sequence>
<dbReference type="EMBL" id="JANPWE010000004">
    <property type="protein sequence ID" value="MCR6545729.1"/>
    <property type="molecule type" value="Genomic_DNA"/>
</dbReference>
<keyword evidence="6" id="KW-0648">Protein biosynthesis</keyword>
<comment type="function">
    <text evidence="3 6">Allows the formation of correctly charged Asn-tRNA(Asn) or Gln-tRNA(Gln) through the transamidation of misacylated Asp-tRNA(Asn) or Glu-tRNA(Gln) in organisms which lack either or both of asparaginyl-tRNA or glutaminyl-tRNA synthetases. The reaction takes place in the presence of glutamine and ATP through an activated phospho-Asp-tRNA(Asn) or phospho-Glu-tRNA(Gln).</text>
</comment>
<comment type="subunit">
    <text evidence="2 6">Heterotrimer of A, B and C subunits.</text>
</comment>
<keyword evidence="8" id="KW-1185">Reference proteome</keyword>
<dbReference type="EC" id="6.3.5.-" evidence="6"/>
<protein>
    <recommendedName>
        <fullName evidence="6">Aspartyl/glutamyl-tRNA(Asn/Gln) amidotransferase subunit C</fullName>
        <shortName evidence="6">Asp/Glu-ADT subunit C</shortName>
        <ecNumber evidence="6">6.3.5.-</ecNumber>
    </recommendedName>
</protein>
<organism evidence="7 8">
    <name type="scientific">Dehalobacterium formicoaceticum</name>
    <dbReference type="NCBI Taxonomy" id="51515"/>
    <lineage>
        <taxon>Bacteria</taxon>
        <taxon>Bacillati</taxon>
        <taxon>Bacillota</taxon>
        <taxon>Clostridia</taxon>
        <taxon>Eubacteriales</taxon>
        <taxon>Peptococcaceae</taxon>
        <taxon>Dehalobacterium</taxon>
    </lineage>
</organism>
<gene>
    <name evidence="6 7" type="primary">gatC</name>
    <name evidence="7" type="ORF">NVS47_09440</name>
</gene>
<comment type="catalytic activity">
    <reaction evidence="4 6">
        <text>L-aspartyl-tRNA(Asn) + L-glutamine + ATP + H2O = L-asparaginyl-tRNA(Asn) + L-glutamate + ADP + phosphate + 2 H(+)</text>
        <dbReference type="Rhea" id="RHEA:14513"/>
        <dbReference type="Rhea" id="RHEA-COMP:9674"/>
        <dbReference type="Rhea" id="RHEA-COMP:9677"/>
        <dbReference type="ChEBI" id="CHEBI:15377"/>
        <dbReference type="ChEBI" id="CHEBI:15378"/>
        <dbReference type="ChEBI" id="CHEBI:29985"/>
        <dbReference type="ChEBI" id="CHEBI:30616"/>
        <dbReference type="ChEBI" id="CHEBI:43474"/>
        <dbReference type="ChEBI" id="CHEBI:58359"/>
        <dbReference type="ChEBI" id="CHEBI:78515"/>
        <dbReference type="ChEBI" id="CHEBI:78516"/>
        <dbReference type="ChEBI" id="CHEBI:456216"/>
    </reaction>
</comment>
<keyword evidence="6" id="KW-0547">Nucleotide-binding</keyword>
<dbReference type="NCBIfam" id="TIGR00135">
    <property type="entry name" value="gatC"/>
    <property type="match status" value="1"/>
</dbReference>
<keyword evidence="6" id="KW-0436">Ligase</keyword>
<evidence type="ECO:0000256" key="5">
    <source>
        <dbReference type="ARBA" id="ARBA00047913"/>
    </source>
</evidence>
<evidence type="ECO:0000313" key="7">
    <source>
        <dbReference type="EMBL" id="MCR6545729.1"/>
    </source>
</evidence>
<evidence type="ECO:0000256" key="3">
    <source>
        <dbReference type="ARBA" id="ARBA00024799"/>
    </source>
</evidence>
<comment type="similarity">
    <text evidence="1 6">Belongs to the GatC family.</text>
</comment>
<keyword evidence="6" id="KW-0067">ATP-binding</keyword>
<comment type="caution">
    <text evidence="7">The sequence shown here is derived from an EMBL/GenBank/DDBJ whole genome shotgun (WGS) entry which is preliminary data.</text>
</comment>
<proteinExistence type="inferred from homology"/>
<evidence type="ECO:0000313" key="8">
    <source>
        <dbReference type="Proteomes" id="UP001524944"/>
    </source>
</evidence>
<dbReference type="PANTHER" id="PTHR15004:SF0">
    <property type="entry name" value="GLUTAMYL-TRNA(GLN) AMIDOTRANSFERASE SUBUNIT C, MITOCHONDRIAL"/>
    <property type="match status" value="1"/>
</dbReference>
<dbReference type="Pfam" id="PF02686">
    <property type="entry name" value="GatC"/>
    <property type="match status" value="1"/>
</dbReference>
<dbReference type="Proteomes" id="UP001524944">
    <property type="component" value="Unassembled WGS sequence"/>
</dbReference>
<accession>A0ABT1Y4C8</accession>
<name>A0ABT1Y4C8_9FIRM</name>
<evidence type="ECO:0000256" key="4">
    <source>
        <dbReference type="ARBA" id="ARBA00047380"/>
    </source>
</evidence>
<reference evidence="7 8" key="1">
    <citation type="submission" date="2022-08" db="EMBL/GenBank/DDBJ databases">
        <title>Proteogenomics of the novel Dehalobacterium formicoaceticum strain EZ94 highlights a key role of methyltransferases during anaerobic dichloromethane degradation.</title>
        <authorList>
            <person name="Wasmund K."/>
        </authorList>
    </citation>
    <scope>NUCLEOTIDE SEQUENCE [LARGE SCALE GENOMIC DNA]</scope>
    <source>
        <strain evidence="7 8">EZ94</strain>
    </source>
</reference>
<evidence type="ECO:0000256" key="2">
    <source>
        <dbReference type="ARBA" id="ARBA00011123"/>
    </source>
</evidence>
<dbReference type="SUPFAM" id="SSF141000">
    <property type="entry name" value="Glu-tRNAGln amidotransferase C subunit"/>
    <property type="match status" value="1"/>
</dbReference>
<dbReference type="InterPro" id="IPR036113">
    <property type="entry name" value="Asp/Glu-ADT_sf_sub_c"/>
</dbReference>
<dbReference type="Gene3D" id="1.10.20.60">
    <property type="entry name" value="Glu-tRNAGln amidotransferase C subunit, N-terminal domain"/>
    <property type="match status" value="1"/>
</dbReference>
<comment type="catalytic activity">
    <reaction evidence="5 6">
        <text>L-glutamyl-tRNA(Gln) + L-glutamine + ATP + H2O = L-glutaminyl-tRNA(Gln) + L-glutamate + ADP + phosphate + H(+)</text>
        <dbReference type="Rhea" id="RHEA:17521"/>
        <dbReference type="Rhea" id="RHEA-COMP:9681"/>
        <dbReference type="Rhea" id="RHEA-COMP:9684"/>
        <dbReference type="ChEBI" id="CHEBI:15377"/>
        <dbReference type="ChEBI" id="CHEBI:15378"/>
        <dbReference type="ChEBI" id="CHEBI:29985"/>
        <dbReference type="ChEBI" id="CHEBI:30616"/>
        <dbReference type="ChEBI" id="CHEBI:43474"/>
        <dbReference type="ChEBI" id="CHEBI:58359"/>
        <dbReference type="ChEBI" id="CHEBI:78520"/>
        <dbReference type="ChEBI" id="CHEBI:78521"/>
        <dbReference type="ChEBI" id="CHEBI:456216"/>
    </reaction>
</comment>
<dbReference type="PANTHER" id="PTHR15004">
    <property type="entry name" value="GLUTAMYL-TRNA(GLN) AMIDOTRANSFERASE SUBUNIT C, MITOCHONDRIAL"/>
    <property type="match status" value="1"/>
</dbReference>
<dbReference type="HAMAP" id="MF_00122">
    <property type="entry name" value="GatC"/>
    <property type="match status" value="1"/>
</dbReference>